<evidence type="ECO:0000256" key="3">
    <source>
        <dbReference type="ARBA" id="ARBA00022527"/>
    </source>
</evidence>
<dbReference type="InterPro" id="IPR001245">
    <property type="entry name" value="Ser-Thr/Tyr_kinase_cat_dom"/>
</dbReference>
<evidence type="ECO:0000256" key="14">
    <source>
        <dbReference type="ARBA" id="ARBA00023136"/>
    </source>
</evidence>
<evidence type="ECO:0000256" key="8">
    <source>
        <dbReference type="ARBA" id="ARBA00022729"/>
    </source>
</evidence>
<evidence type="ECO:0000256" key="17">
    <source>
        <dbReference type="ARBA" id="ARBA00047899"/>
    </source>
</evidence>
<reference evidence="20 21" key="1">
    <citation type="journal article" date="2021" name="Commun. Biol.">
        <title>The genome of Shorea leprosula (Dipterocarpaceae) highlights the ecological relevance of drought in aseasonal tropical rainforests.</title>
        <authorList>
            <person name="Ng K.K.S."/>
            <person name="Kobayashi M.J."/>
            <person name="Fawcett J.A."/>
            <person name="Hatakeyama M."/>
            <person name="Paape T."/>
            <person name="Ng C.H."/>
            <person name="Ang C.C."/>
            <person name="Tnah L.H."/>
            <person name="Lee C.T."/>
            <person name="Nishiyama T."/>
            <person name="Sese J."/>
            <person name="O'Brien M.J."/>
            <person name="Copetti D."/>
            <person name="Mohd Noor M.I."/>
            <person name="Ong R.C."/>
            <person name="Putra M."/>
            <person name="Sireger I.Z."/>
            <person name="Indrioko S."/>
            <person name="Kosugi Y."/>
            <person name="Izuno A."/>
            <person name="Isagi Y."/>
            <person name="Lee S.L."/>
            <person name="Shimizu K.K."/>
        </authorList>
    </citation>
    <scope>NUCLEOTIDE SEQUENCE [LARGE SCALE GENOMIC DNA]</scope>
    <source>
        <strain evidence="20">214</strain>
    </source>
</reference>
<dbReference type="PANTHER" id="PTHR48005:SF16">
    <property type="entry name" value="MDIS1-INTERACTING RECEPTOR LIKE KINASE 2-LIKE ISOFORM X1"/>
    <property type="match status" value="1"/>
</dbReference>
<keyword evidence="16" id="KW-0325">Glycoprotein</keyword>
<sequence length="358" mass="40362">MFLKHRAKSEGGDPSPTINGDAFSIWNSDGRAAYKDIIKATNNFSAKYCTASSGYANVYRAELPNRVVALKKFHPGKAEELAFDESFKNDLKALTEIRHRNIERIYGFCMHGQCMFLIYQYIESRSLFCVLRNDVEAVELDWLKRVDIIKSMSHALSYLHHDCISPILHRDFSSKNILLNLELEVFVSNFGNARLLDPTGSSNYTIHASTHGYIAPELAYTMVVTEKCDVYSFGVVALEVLMGRHPGELLTLSSSPSFFQNVMLNAILDTRLSPPRSKNVIQSIVVATRLAFACLHVNPEFRPTMRLVSQQFVGRQRPLLKPFQAISLLELVNGESQQKVTCHPNEYHGSSPNEILDV</sequence>
<keyword evidence="11" id="KW-0418">Kinase</keyword>
<keyword evidence="15" id="KW-0675">Receptor</keyword>
<comment type="subcellular location">
    <subcellularLocation>
        <location evidence="1">Membrane</location>
        <topology evidence="1">Single-pass type I membrane protein</topology>
    </subcellularLocation>
</comment>
<evidence type="ECO:0000256" key="15">
    <source>
        <dbReference type="ARBA" id="ARBA00023170"/>
    </source>
</evidence>
<keyword evidence="4" id="KW-0597">Phosphoprotein</keyword>
<evidence type="ECO:0000256" key="10">
    <source>
        <dbReference type="ARBA" id="ARBA00022741"/>
    </source>
</evidence>
<keyword evidence="5" id="KW-0433">Leucine-rich repeat</keyword>
<dbReference type="SUPFAM" id="SSF56112">
    <property type="entry name" value="Protein kinase-like (PK-like)"/>
    <property type="match status" value="1"/>
</dbReference>
<dbReference type="PANTHER" id="PTHR48005">
    <property type="entry name" value="LEUCINE RICH REPEAT KINASE 2"/>
    <property type="match status" value="1"/>
</dbReference>
<evidence type="ECO:0000256" key="1">
    <source>
        <dbReference type="ARBA" id="ARBA00004479"/>
    </source>
</evidence>
<dbReference type="EC" id="2.7.11.1" evidence="2"/>
<keyword evidence="13" id="KW-1133">Transmembrane helix</keyword>
<evidence type="ECO:0000256" key="9">
    <source>
        <dbReference type="ARBA" id="ARBA00022737"/>
    </source>
</evidence>
<evidence type="ECO:0000259" key="19">
    <source>
        <dbReference type="PROSITE" id="PS50011"/>
    </source>
</evidence>
<comment type="catalytic activity">
    <reaction evidence="17">
        <text>L-threonyl-[protein] + ATP = O-phospho-L-threonyl-[protein] + ADP + H(+)</text>
        <dbReference type="Rhea" id="RHEA:46608"/>
        <dbReference type="Rhea" id="RHEA-COMP:11060"/>
        <dbReference type="Rhea" id="RHEA-COMP:11605"/>
        <dbReference type="ChEBI" id="CHEBI:15378"/>
        <dbReference type="ChEBI" id="CHEBI:30013"/>
        <dbReference type="ChEBI" id="CHEBI:30616"/>
        <dbReference type="ChEBI" id="CHEBI:61977"/>
        <dbReference type="ChEBI" id="CHEBI:456216"/>
        <dbReference type="EC" id="2.7.11.1"/>
    </reaction>
</comment>
<keyword evidence="8" id="KW-0732">Signal</keyword>
<keyword evidence="21" id="KW-1185">Reference proteome</keyword>
<dbReference type="GO" id="GO:0004674">
    <property type="term" value="F:protein serine/threonine kinase activity"/>
    <property type="evidence" value="ECO:0007669"/>
    <property type="project" value="UniProtKB-KW"/>
</dbReference>
<evidence type="ECO:0000256" key="13">
    <source>
        <dbReference type="ARBA" id="ARBA00022989"/>
    </source>
</evidence>
<dbReference type="GO" id="GO:0005524">
    <property type="term" value="F:ATP binding"/>
    <property type="evidence" value="ECO:0007669"/>
    <property type="project" value="UniProtKB-KW"/>
</dbReference>
<evidence type="ECO:0000256" key="6">
    <source>
        <dbReference type="ARBA" id="ARBA00022679"/>
    </source>
</evidence>
<feature type="domain" description="Protein kinase" evidence="19">
    <location>
        <begin position="44"/>
        <end position="320"/>
    </location>
</feature>
<evidence type="ECO:0000256" key="18">
    <source>
        <dbReference type="ARBA" id="ARBA00048679"/>
    </source>
</evidence>
<comment type="caution">
    <text evidence="20">The sequence shown here is derived from an EMBL/GenBank/DDBJ whole genome shotgun (WGS) entry which is preliminary data.</text>
</comment>
<dbReference type="InterPro" id="IPR051420">
    <property type="entry name" value="Ser_Thr_Kinases_DiverseReg"/>
</dbReference>
<dbReference type="InterPro" id="IPR011009">
    <property type="entry name" value="Kinase-like_dom_sf"/>
</dbReference>
<keyword evidence="14" id="KW-0472">Membrane</keyword>
<evidence type="ECO:0000313" key="20">
    <source>
        <dbReference type="EMBL" id="GKU97103.1"/>
    </source>
</evidence>
<evidence type="ECO:0000256" key="16">
    <source>
        <dbReference type="ARBA" id="ARBA00023180"/>
    </source>
</evidence>
<keyword evidence="12" id="KW-0067">ATP-binding</keyword>
<evidence type="ECO:0000256" key="12">
    <source>
        <dbReference type="ARBA" id="ARBA00022840"/>
    </source>
</evidence>
<evidence type="ECO:0000256" key="4">
    <source>
        <dbReference type="ARBA" id="ARBA00022553"/>
    </source>
</evidence>
<keyword evidence="10" id="KW-0547">Nucleotide-binding</keyword>
<keyword evidence="6" id="KW-0808">Transferase</keyword>
<dbReference type="Gene3D" id="3.30.200.20">
    <property type="entry name" value="Phosphorylase Kinase, domain 1"/>
    <property type="match status" value="1"/>
</dbReference>
<dbReference type="InterPro" id="IPR000719">
    <property type="entry name" value="Prot_kinase_dom"/>
</dbReference>
<comment type="catalytic activity">
    <reaction evidence="18">
        <text>L-seryl-[protein] + ATP = O-phospho-L-seryl-[protein] + ADP + H(+)</text>
        <dbReference type="Rhea" id="RHEA:17989"/>
        <dbReference type="Rhea" id="RHEA-COMP:9863"/>
        <dbReference type="Rhea" id="RHEA-COMP:11604"/>
        <dbReference type="ChEBI" id="CHEBI:15378"/>
        <dbReference type="ChEBI" id="CHEBI:29999"/>
        <dbReference type="ChEBI" id="CHEBI:30616"/>
        <dbReference type="ChEBI" id="CHEBI:83421"/>
        <dbReference type="ChEBI" id="CHEBI:456216"/>
        <dbReference type="EC" id="2.7.11.1"/>
    </reaction>
</comment>
<evidence type="ECO:0000256" key="7">
    <source>
        <dbReference type="ARBA" id="ARBA00022692"/>
    </source>
</evidence>
<keyword evidence="7" id="KW-0812">Transmembrane</keyword>
<dbReference type="Gene3D" id="1.10.510.10">
    <property type="entry name" value="Transferase(Phosphotransferase) domain 1"/>
    <property type="match status" value="1"/>
</dbReference>
<dbReference type="Pfam" id="PF07714">
    <property type="entry name" value="PK_Tyr_Ser-Thr"/>
    <property type="match status" value="1"/>
</dbReference>
<organism evidence="20 21">
    <name type="scientific">Rubroshorea leprosula</name>
    <dbReference type="NCBI Taxonomy" id="152421"/>
    <lineage>
        <taxon>Eukaryota</taxon>
        <taxon>Viridiplantae</taxon>
        <taxon>Streptophyta</taxon>
        <taxon>Embryophyta</taxon>
        <taxon>Tracheophyta</taxon>
        <taxon>Spermatophyta</taxon>
        <taxon>Magnoliopsida</taxon>
        <taxon>eudicotyledons</taxon>
        <taxon>Gunneridae</taxon>
        <taxon>Pentapetalae</taxon>
        <taxon>rosids</taxon>
        <taxon>malvids</taxon>
        <taxon>Malvales</taxon>
        <taxon>Dipterocarpaceae</taxon>
        <taxon>Rubroshorea</taxon>
    </lineage>
</organism>
<dbReference type="InterPro" id="IPR008266">
    <property type="entry name" value="Tyr_kinase_AS"/>
</dbReference>
<accession>A0AAV5I7K5</accession>
<evidence type="ECO:0000256" key="2">
    <source>
        <dbReference type="ARBA" id="ARBA00012513"/>
    </source>
</evidence>
<dbReference type="EMBL" id="BPVZ01000011">
    <property type="protein sequence ID" value="GKU97103.1"/>
    <property type="molecule type" value="Genomic_DNA"/>
</dbReference>
<keyword evidence="3" id="KW-0723">Serine/threonine-protein kinase</keyword>
<proteinExistence type="predicted"/>
<dbReference type="Proteomes" id="UP001054252">
    <property type="component" value="Unassembled WGS sequence"/>
</dbReference>
<dbReference type="FunFam" id="3.30.200.20:FF:000309">
    <property type="entry name" value="Leucine-rich repeat receptor protein kinase MSP1"/>
    <property type="match status" value="1"/>
</dbReference>
<dbReference type="PROSITE" id="PS50011">
    <property type="entry name" value="PROTEIN_KINASE_DOM"/>
    <property type="match status" value="1"/>
</dbReference>
<dbReference type="AlphaFoldDB" id="A0AAV5I7K5"/>
<keyword evidence="9" id="KW-0677">Repeat</keyword>
<evidence type="ECO:0000256" key="11">
    <source>
        <dbReference type="ARBA" id="ARBA00022777"/>
    </source>
</evidence>
<name>A0AAV5I7K5_9ROSI</name>
<dbReference type="PROSITE" id="PS00109">
    <property type="entry name" value="PROTEIN_KINASE_TYR"/>
    <property type="match status" value="1"/>
</dbReference>
<dbReference type="GO" id="GO:0016020">
    <property type="term" value="C:membrane"/>
    <property type="evidence" value="ECO:0007669"/>
    <property type="project" value="UniProtKB-SubCell"/>
</dbReference>
<protein>
    <recommendedName>
        <fullName evidence="2">non-specific serine/threonine protein kinase</fullName>
        <ecNumber evidence="2">2.7.11.1</ecNumber>
    </recommendedName>
</protein>
<gene>
    <name evidence="20" type="ORF">SLEP1_g10283</name>
</gene>
<evidence type="ECO:0000313" key="21">
    <source>
        <dbReference type="Proteomes" id="UP001054252"/>
    </source>
</evidence>
<evidence type="ECO:0000256" key="5">
    <source>
        <dbReference type="ARBA" id="ARBA00022614"/>
    </source>
</evidence>